<feature type="transmembrane region" description="Helical" evidence="8">
    <location>
        <begin position="29"/>
        <end position="53"/>
    </location>
</feature>
<dbReference type="GO" id="GO:0004930">
    <property type="term" value="F:G protein-coupled receptor activity"/>
    <property type="evidence" value="ECO:0007669"/>
    <property type="project" value="UniProtKB-KW"/>
</dbReference>
<dbReference type="PANTHER" id="PTHR24243:SF230">
    <property type="entry name" value="G-PROTEIN COUPLED RECEPTORS FAMILY 1 PROFILE DOMAIN-CONTAINING PROTEIN"/>
    <property type="match status" value="1"/>
</dbReference>
<keyword evidence="5 8" id="KW-0472">Membrane</keyword>
<dbReference type="PRINTS" id="PR00237">
    <property type="entry name" value="GPCRRHODOPSN"/>
</dbReference>
<sequence>MTNNLTTLAGQSSSSTGLVNTATLLQVDIAINCFFLPLVSLLGVINNSLNIIVLSKHSFQETTNILLLSLSVCDMLCSVLQPLRRVHCLVERFDPVVGLTLKSFSMAYLFVLPDLFVSASILHTTLIAIERLVAVCFPLLVSRIFTPCRVKWTVLFLYIYAIGMLSPTLFLVDFTWAYDSKYNTTRGAVVVSRFYTDNYRIINEYANGTTPYLFITGPVVVILSCSAVTGFKVTIGRRATLAAMTSSASTKQVKELKVVRMLLTVCAINAAVAIPTVAINMFLMYSNSLILALGTFNYVLRSVIGLIYQLIASINFFIYVTMSSKFSKTLNNLLCNKVIK</sequence>
<feature type="transmembrane region" description="Helical" evidence="8">
    <location>
        <begin position="298"/>
        <end position="320"/>
    </location>
</feature>
<evidence type="ECO:0000256" key="4">
    <source>
        <dbReference type="ARBA" id="ARBA00023040"/>
    </source>
</evidence>
<feature type="domain" description="G-protein coupled receptors family 1 profile" evidence="9">
    <location>
        <begin position="46"/>
        <end position="319"/>
    </location>
</feature>
<dbReference type="Gene3D" id="1.20.1070.10">
    <property type="entry name" value="Rhodopsin 7-helix transmembrane proteins"/>
    <property type="match status" value="1"/>
</dbReference>
<dbReference type="Proteomes" id="UP001233172">
    <property type="component" value="Unassembled WGS sequence"/>
</dbReference>
<feature type="transmembrane region" description="Helical" evidence="8">
    <location>
        <begin position="152"/>
        <end position="172"/>
    </location>
</feature>
<dbReference type="PROSITE" id="PS50262">
    <property type="entry name" value="G_PROTEIN_RECEP_F1_2"/>
    <property type="match status" value="1"/>
</dbReference>
<organism evidence="10 11">
    <name type="scientific">Biomphalaria pfeifferi</name>
    <name type="common">Bloodfluke planorb</name>
    <name type="synonym">Freshwater snail</name>
    <dbReference type="NCBI Taxonomy" id="112525"/>
    <lineage>
        <taxon>Eukaryota</taxon>
        <taxon>Metazoa</taxon>
        <taxon>Spiralia</taxon>
        <taxon>Lophotrochozoa</taxon>
        <taxon>Mollusca</taxon>
        <taxon>Gastropoda</taxon>
        <taxon>Heterobranchia</taxon>
        <taxon>Euthyneura</taxon>
        <taxon>Panpulmonata</taxon>
        <taxon>Hygrophila</taxon>
        <taxon>Lymnaeoidea</taxon>
        <taxon>Planorbidae</taxon>
        <taxon>Biomphalaria</taxon>
    </lineage>
</organism>
<dbReference type="InterPro" id="IPR000276">
    <property type="entry name" value="GPCR_Rhodpsn"/>
</dbReference>
<keyword evidence="4" id="KW-0297">G-protein coupled receptor</keyword>
<evidence type="ECO:0000256" key="7">
    <source>
        <dbReference type="ARBA" id="ARBA00023224"/>
    </source>
</evidence>
<evidence type="ECO:0000256" key="2">
    <source>
        <dbReference type="ARBA" id="ARBA00022692"/>
    </source>
</evidence>
<feature type="transmembrane region" description="Helical" evidence="8">
    <location>
        <begin position="261"/>
        <end position="286"/>
    </location>
</feature>
<evidence type="ECO:0000259" key="9">
    <source>
        <dbReference type="PROSITE" id="PS50262"/>
    </source>
</evidence>
<evidence type="ECO:0000256" key="8">
    <source>
        <dbReference type="SAM" id="Phobius"/>
    </source>
</evidence>
<accession>A0AAD8B5T5</accession>
<dbReference type="GO" id="GO:0005886">
    <property type="term" value="C:plasma membrane"/>
    <property type="evidence" value="ECO:0007669"/>
    <property type="project" value="TreeGrafter"/>
</dbReference>
<evidence type="ECO:0000256" key="6">
    <source>
        <dbReference type="ARBA" id="ARBA00023170"/>
    </source>
</evidence>
<comment type="subcellular location">
    <subcellularLocation>
        <location evidence="1">Membrane</location>
        <topology evidence="1">Multi-pass membrane protein</topology>
    </subcellularLocation>
</comment>
<dbReference type="Pfam" id="PF00001">
    <property type="entry name" value="7tm_1"/>
    <property type="match status" value="1"/>
</dbReference>
<reference evidence="10" key="2">
    <citation type="submission" date="2023-04" db="EMBL/GenBank/DDBJ databases">
        <authorList>
            <person name="Bu L."/>
            <person name="Lu L."/>
            <person name="Laidemitt M.R."/>
            <person name="Zhang S.M."/>
            <person name="Mutuku M."/>
            <person name="Mkoji G."/>
            <person name="Steinauer M."/>
            <person name="Loker E.S."/>
        </authorList>
    </citation>
    <scope>NUCLEOTIDE SEQUENCE</scope>
    <source>
        <strain evidence="10">KasaAsao</strain>
        <tissue evidence="10">Whole Snail</tissue>
    </source>
</reference>
<evidence type="ECO:0000256" key="1">
    <source>
        <dbReference type="ARBA" id="ARBA00004141"/>
    </source>
</evidence>
<keyword evidence="11" id="KW-1185">Reference proteome</keyword>
<evidence type="ECO:0000256" key="3">
    <source>
        <dbReference type="ARBA" id="ARBA00022989"/>
    </source>
</evidence>
<protein>
    <submittedName>
        <fullName evidence="10">Neuropeptide FF receptor 2</fullName>
    </submittedName>
</protein>
<dbReference type="EMBL" id="JASAOG010000154">
    <property type="protein sequence ID" value="KAK0047220.1"/>
    <property type="molecule type" value="Genomic_DNA"/>
</dbReference>
<dbReference type="InterPro" id="IPR017452">
    <property type="entry name" value="GPCR_Rhodpsn_7TM"/>
</dbReference>
<name>A0AAD8B5T5_BIOPF</name>
<comment type="caution">
    <text evidence="10">The sequence shown here is derived from an EMBL/GenBank/DDBJ whole genome shotgun (WGS) entry which is preliminary data.</text>
</comment>
<evidence type="ECO:0000256" key="5">
    <source>
        <dbReference type="ARBA" id="ARBA00023136"/>
    </source>
</evidence>
<proteinExistence type="predicted"/>
<gene>
    <name evidence="10" type="ORF">Bpfe_023351</name>
</gene>
<evidence type="ECO:0000313" key="10">
    <source>
        <dbReference type="EMBL" id="KAK0047220.1"/>
    </source>
</evidence>
<keyword evidence="3 8" id="KW-1133">Transmembrane helix</keyword>
<feature type="transmembrane region" description="Helical" evidence="8">
    <location>
        <begin position="212"/>
        <end position="231"/>
    </location>
</feature>
<reference evidence="10" key="1">
    <citation type="journal article" date="2023" name="PLoS Negl. Trop. Dis.">
        <title>A genome sequence for Biomphalaria pfeifferi, the major vector snail for the human-infecting parasite Schistosoma mansoni.</title>
        <authorList>
            <person name="Bu L."/>
            <person name="Lu L."/>
            <person name="Laidemitt M.R."/>
            <person name="Zhang S.M."/>
            <person name="Mutuku M."/>
            <person name="Mkoji G."/>
            <person name="Steinauer M."/>
            <person name="Loker E.S."/>
        </authorList>
    </citation>
    <scope>NUCLEOTIDE SEQUENCE</scope>
    <source>
        <strain evidence="10">KasaAsao</strain>
    </source>
</reference>
<dbReference type="AlphaFoldDB" id="A0AAD8B5T5"/>
<dbReference type="PANTHER" id="PTHR24243">
    <property type="entry name" value="G-PROTEIN COUPLED RECEPTOR"/>
    <property type="match status" value="1"/>
</dbReference>
<dbReference type="SUPFAM" id="SSF81321">
    <property type="entry name" value="Family A G protein-coupled receptor-like"/>
    <property type="match status" value="1"/>
</dbReference>
<keyword evidence="6 10" id="KW-0675">Receptor</keyword>
<keyword evidence="2 8" id="KW-0812">Transmembrane</keyword>
<feature type="transmembrane region" description="Helical" evidence="8">
    <location>
        <begin position="115"/>
        <end position="140"/>
    </location>
</feature>
<keyword evidence="7" id="KW-0807">Transducer</keyword>
<evidence type="ECO:0000313" key="11">
    <source>
        <dbReference type="Proteomes" id="UP001233172"/>
    </source>
</evidence>